<name>A0A931ATH7_9ENTE</name>
<dbReference type="EMBL" id="JADAKE010000009">
    <property type="protein sequence ID" value="MBF8807562.1"/>
    <property type="molecule type" value="Genomic_DNA"/>
</dbReference>
<evidence type="ECO:0000313" key="1">
    <source>
        <dbReference type="EMBL" id="MBF8807562.1"/>
    </source>
</evidence>
<reference evidence="1" key="1">
    <citation type="submission" date="2020-09" db="EMBL/GenBank/DDBJ databases">
        <title>Genomic insights into the novelty and pathogenicity of a unique biofilm-forming Enterococcus sp. bacteria (Enterococcus lacertideformus) identified in reptiles.</title>
        <authorList>
            <person name="Agius J.E."/>
            <person name="Phalen D.N."/>
            <person name="Rose K."/>
            <person name="Eden J.-S."/>
        </authorList>
    </citation>
    <scope>NUCLEOTIDE SEQUENCE</scope>
    <source>
        <strain evidence="1">PHRS 0518</strain>
    </source>
</reference>
<evidence type="ECO:0000313" key="2">
    <source>
        <dbReference type="Proteomes" id="UP000637757"/>
    </source>
</evidence>
<comment type="caution">
    <text evidence="1">The sequence shown here is derived from an EMBL/GenBank/DDBJ whole genome shotgun (WGS) entry which is preliminary data.</text>
</comment>
<organism evidence="1 2">
    <name type="scientific">Enterococcus lacertideformus</name>
    <dbReference type="NCBI Taxonomy" id="2771493"/>
    <lineage>
        <taxon>Bacteria</taxon>
        <taxon>Bacillati</taxon>
        <taxon>Bacillota</taxon>
        <taxon>Bacilli</taxon>
        <taxon>Lactobacillales</taxon>
        <taxon>Enterococcaceae</taxon>
        <taxon>Enterococcus</taxon>
    </lineage>
</organism>
<gene>
    <name evidence="1" type="ORF">IC227_03205</name>
</gene>
<dbReference type="Proteomes" id="UP000637757">
    <property type="component" value="Unassembled WGS sequence"/>
</dbReference>
<protein>
    <submittedName>
        <fullName evidence="1">Uncharacterized protein</fullName>
    </submittedName>
</protein>
<keyword evidence="2" id="KW-1185">Reference proteome</keyword>
<sequence>MISEKEFVHLIAKEVGIDHAIELDEVLRGKTEGTAELMSKIYTDAQSTIIKEWIKQLVQDSFDKKRSLQFYKKCLEKELTPENREELNRLNEKSEIHEFEKLYHSLESLKLKEQLHPIGRLIFDEEKWGKFENIQLYIQELKGKKVNIPLSEMMEKDLDEIKNLRIMNGLRSIDSRLEDVTIIQKLKFDEVEGAIFKLKAHYPYWDEDLQKQATKQVSVHLEESEQSQLNQTFEQSEMMTNIFAVSPKLGQKFQQTVKEAQEKMLVNRIDEVKKELEKQHVDYLLPEIMQTIEQHLVNEKTNCETMDDKQKILQELENTPESSKLLAGIKKELAHKKIKHTGGEVLLWVKKFLTTNEKDQEKDYQFIVNKIEKILEEQIKRTAGKNDKEISQFFVELNWALDKIADEMKETVIQVRKI</sequence>
<dbReference type="AlphaFoldDB" id="A0A931ATH7"/>
<proteinExistence type="predicted"/>
<accession>A0A931ATH7</accession>